<gene>
    <name evidence="3" type="ORF">LTR16_002696</name>
</gene>
<feature type="compositionally biased region" description="Acidic residues" evidence="1">
    <location>
        <begin position="469"/>
        <end position="479"/>
    </location>
</feature>
<evidence type="ECO:0000259" key="2">
    <source>
        <dbReference type="Pfam" id="PF13391"/>
    </source>
</evidence>
<evidence type="ECO:0000313" key="3">
    <source>
        <dbReference type="EMBL" id="KAK5256670.1"/>
    </source>
</evidence>
<sequence length="534" mass="60628">MSTEPPSVSLPPHHGRILLRDPSSLFPTPLPAHYSFLSAAPGSRRRINIRHPGYESEDDLLFTLYALDHEDGGIHHGLLYTTCAIVSGNRCDGYLSESRHGTPITAGMDDVLRAGEYYFHVPHAGDSNASIETPSRYPVVPTFQDWKFPLTLPDTFTRAVLSERACYTAAQSTISGAVRVRDTTCRISTHYTGTEAAHLCPEHEKDWFLRNSMQRWNSDLSLDPAKLLWDMSNLTLLRSDLHTAFDDRKFVFFPKSNDGFSVHMLEPTPDITPLYHNVRVHDLWQCSLQFLYTRLAWAIFPSLSGFLSKPNTTRLLLIAKEETGRTRWVEVEENTSTRLQVKVAASRSQSPKKRNRANEQSDYDWDTYEEEDMHSVKRQKLTASARDAASVQQIEHQSSSEASLDSGLKRSFDRDLLDNDSEIFSTSFPYASDGVRPTTAAVSQTPPTSQEINPDGDTHANSKKSAFGEQDEDALASAELDEDLKFQQTWFPDFEQCTEHQKPTSWYPGWRRVERLKRQWLKRARSNEQASDHG</sequence>
<dbReference type="InterPro" id="IPR003615">
    <property type="entry name" value="HNH_nuc"/>
</dbReference>
<organism evidence="3 4">
    <name type="scientific">Cryomyces antarcticus</name>
    <dbReference type="NCBI Taxonomy" id="329879"/>
    <lineage>
        <taxon>Eukaryota</taxon>
        <taxon>Fungi</taxon>
        <taxon>Dikarya</taxon>
        <taxon>Ascomycota</taxon>
        <taxon>Pezizomycotina</taxon>
        <taxon>Dothideomycetes</taxon>
        <taxon>Dothideomycetes incertae sedis</taxon>
        <taxon>Cryomyces</taxon>
    </lineage>
</organism>
<evidence type="ECO:0000313" key="4">
    <source>
        <dbReference type="Proteomes" id="UP001357485"/>
    </source>
</evidence>
<feature type="compositionally biased region" description="Acidic residues" evidence="1">
    <location>
        <begin position="361"/>
        <end position="372"/>
    </location>
</feature>
<feature type="domain" description="HNH nuclease" evidence="2">
    <location>
        <begin position="185"/>
        <end position="252"/>
    </location>
</feature>
<proteinExistence type="predicted"/>
<feature type="compositionally biased region" description="Polar residues" evidence="1">
    <location>
        <begin position="440"/>
        <end position="452"/>
    </location>
</feature>
<keyword evidence="4" id="KW-1185">Reference proteome</keyword>
<dbReference type="Proteomes" id="UP001357485">
    <property type="component" value="Unassembled WGS sequence"/>
</dbReference>
<comment type="caution">
    <text evidence="3">The sequence shown here is derived from an EMBL/GenBank/DDBJ whole genome shotgun (WGS) entry which is preliminary data.</text>
</comment>
<accession>A0ABR0LYG2</accession>
<feature type="region of interest" description="Disordered" evidence="1">
    <location>
        <begin position="341"/>
        <end position="406"/>
    </location>
</feature>
<name>A0ABR0LYG2_9PEZI</name>
<feature type="compositionally biased region" description="Polar residues" evidence="1">
    <location>
        <begin position="390"/>
        <end position="403"/>
    </location>
</feature>
<evidence type="ECO:0000256" key="1">
    <source>
        <dbReference type="SAM" id="MobiDB-lite"/>
    </source>
</evidence>
<reference evidence="3 4" key="1">
    <citation type="submission" date="2023-08" db="EMBL/GenBank/DDBJ databases">
        <title>Black Yeasts Isolated from many extreme environments.</title>
        <authorList>
            <person name="Coleine C."/>
            <person name="Stajich J.E."/>
            <person name="Selbmann L."/>
        </authorList>
    </citation>
    <scope>NUCLEOTIDE SEQUENCE [LARGE SCALE GENOMIC DNA]</scope>
    <source>
        <strain evidence="3 4">CCFEE 536</strain>
    </source>
</reference>
<dbReference type="Pfam" id="PF13391">
    <property type="entry name" value="HNH_2"/>
    <property type="match status" value="1"/>
</dbReference>
<feature type="region of interest" description="Disordered" evidence="1">
    <location>
        <begin position="427"/>
        <end position="479"/>
    </location>
</feature>
<dbReference type="EMBL" id="JAVRRA010008434">
    <property type="protein sequence ID" value="KAK5256670.1"/>
    <property type="molecule type" value="Genomic_DNA"/>
</dbReference>
<protein>
    <recommendedName>
        <fullName evidence="2">HNH nuclease domain-containing protein</fullName>
    </recommendedName>
</protein>